<gene>
    <name evidence="6" type="ORF">JF543_05020</name>
</gene>
<dbReference type="Gene3D" id="3.40.50.2000">
    <property type="entry name" value="Glycogen Phosphorylase B"/>
    <property type="match status" value="2"/>
</dbReference>
<proteinExistence type="predicted"/>
<evidence type="ECO:0000256" key="1">
    <source>
        <dbReference type="ARBA" id="ARBA00021292"/>
    </source>
</evidence>
<dbReference type="EMBL" id="JAEMWU010000001">
    <property type="protein sequence ID" value="MBN8205315.1"/>
    <property type="molecule type" value="Genomic_DNA"/>
</dbReference>
<keyword evidence="2" id="KW-0328">Glycosyltransferase</keyword>
<evidence type="ECO:0000259" key="5">
    <source>
        <dbReference type="Pfam" id="PF13439"/>
    </source>
</evidence>
<evidence type="ECO:0000259" key="4">
    <source>
        <dbReference type="Pfam" id="PF00534"/>
    </source>
</evidence>
<dbReference type="InterPro" id="IPR050194">
    <property type="entry name" value="Glycosyltransferase_grp1"/>
</dbReference>
<dbReference type="RefSeq" id="WP_206822897.1">
    <property type="nucleotide sequence ID" value="NZ_JAEMWU010000001.1"/>
</dbReference>
<organism evidence="6 7">
    <name type="scientific">Microbacterium esteraromaticum</name>
    <dbReference type="NCBI Taxonomy" id="57043"/>
    <lineage>
        <taxon>Bacteria</taxon>
        <taxon>Bacillati</taxon>
        <taxon>Actinomycetota</taxon>
        <taxon>Actinomycetes</taxon>
        <taxon>Micrococcales</taxon>
        <taxon>Microbacteriaceae</taxon>
        <taxon>Microbacterium</taxon>
    </lineage>
</organism>
<protein>
    <recommendedName>
        <fullName evidence="1">D-inositol 3-phosphate glycosyltransferase</fullName>
    </recommendedName>
</protein>
<evidence type="ECO:0000256" key="3">
    <source>
        <dbReference type="ARBA" id="ARBA00022679"/>
    </source>
</evidence>
<name>A0A939DU89_9MICO</name>
<dbReference type="PANTHER" id="PTHR45947">
    <property type="entry name" value="SULFOQUINOVOSYL TRANSFERASE SQD2"/>
    <property type="match status" value="1"/>
</dbReference>
<dbReference type="PANTHER" id="PTHR45947:SF3">
    <property type="entry name" value="SULFOQUINOVOSYL TRANSFERASE SQD2"/>
    <property type="match status" value="1"/>
</dbReference>
<dbReference type="InterPro" id="IPR001296">
    <property type="entry name" value="Glyco_trans_1"/>
</dbReference>
<reference evidence="6" key="1">
    <citation type="submission" date="2020-12" db="EMBL/GenBank/DDBJ databases">
        <title>PHA producing bacteria isolated from mangrove.</title>
        <authorList>
            <person name="Zheng W."/>
            <person name="Yu S."/>
            <person name="Huang Y."/>
        </authorList>
    </citation>
    <scope>NUCLEOTIDE SEQUENCE</scope>
    <source>
        <strain evidence="6">GN8-5</strain>
    </source>
</reference>
<sequence>MADSAAHRIALITSSFAPHVGGVEEHVAQVARELTARGHVVEVWTVDRGAAPQDPLLGADGVEIAVRYLPTPLPARSLPAMLRFAGRWPAAWAAWRRAHRRLRPDVLHVHCFGPNGIYAEALYRRRHTPLIITSHGETMGDDNGVYERSALLRARLRRAIVSAQTVTAPSEYVLDDLRARYGLHSGVVVPNGVDLAVRQGETAGEGDYLFAVGRLGYVKGFDLLIEAFARLQDTGVRLVIGGDGPERDALQKQSEAAGLAERVSFVGQLASEQVDAYMRGAVAVVVPSRSEAFGIVALEAWRAGAPLVMTSRGGAAEFVRDGEDGVLVDPTDVDALSEALAQVGNDPTLADRLRANGPARVRDLTWPAVVSQYLRLYDRLPTDPPR</sequence>
<dbReference type="InterPro" id="IPR028098">
    <property type="entry name" value="Glyco_trans_4-like_N"/>
</dbReference>
<dbReference type="GO" id="GO:1901137">
    <property type="term" value="P:carbohydrate derivative biosynthetic process"/>
    <property type="evidence" value="ECO:0007669"/>
    <property type="project" value="UniProtKB-ARBA"/>
</dbReference>
<keyword evidence="3" id="KW-0808">Transferase</keyword>
<dbReference type="CDD" id="cd03801">
    <property type="entry name" value="GT4_PimA-like"/>
    <property type="match status" value="1"/>
</dbReference>
<evidence type="ECO:0000256" key="2">
    <source>
        <dbReference type="ARBA" id="ARBA00022676"/>
    </source>
</evidence>
<dbReference type="GO" id="GO:0016757">
    <property type="term" value="F:glycosyltransferase activity"/>
    <property type="evidence" value="ECO:0007669"/>
    <property type="project" value="UniProtKB-KW"/>
</dbReference>
<feature type="domain" description="Glycosyltransferase subfamily 4-like N-terminal" evidence="5">
    <location>
        <begin position="20"/>
        <end position="196"/>
    </location>
</feature>
<comment type="caution">
    <text evidence="6">The sequence shown here is derived from an EMBL/GenBank/DDBJ whole genome shotgun (WGS) entry which is preliminary data.</text>
</comment>
<dbReference type="Proteomes" id="UP000664385">
    <property type="component" value="Unassembled WGS sequence"/>
</dbReference>
<feature type="domain" description="Glycosyl transferase family 1" evidence="4">
    <location>
        <begin position="202"/>
        <end position="358"/>
    </location>
</feature>
<evidence type="ECO:0000313" key="7">
    <source>
        <dbReference type="Proteomes" id="UP000664385"/>
    </source>
</evidence>
<dbReference type="AlphaFoldDB" id="A0A939DU89"/>
<evidence type="ECO:0000313" key="6">
    <source>
        <dbReference type="EMBL" id="MBN8205315.1"/>
    </source>
</evidence>
<dbReference type="Pfam" id="PF00534">
    <property type="entry name" value="Glycos_transf_1"/>
    <property type="match status" value="1"/>
</dbReference>
<accession>A0A939DU89</accession>
<dbReference type="SUPFAM" id="SSF53756">
    <property type="entry name" value="UDP-Glycosyltransferase/glycogen phosphorylase"/>
    <property type="match status" value="1"/>
</dbReference>
<dbReference type="Pfam" id="PF13439">
    <property type="entry name" value="Glyco_transf_4"/>
    <property type="match status" value="1"/>
</dbReference>